<dbReference type="OrthoDB" id="10017160at2759"/>
<keyword evidence="1" id="KW-0472">Membrane</keyword>
<dbReference type="AlphaFoldDB" id="A0A816FEX8"/>
<evidence type="ECO:0000313" key="6">
    <source>
        <dbReference type="Proteomes" id="UP000663832"/>
    </source>
</evidence>
<evidence type="ECO:0000313" key="2">
    <source>
        <dbReference type="EMBL" id="CAF1549464.1"/>
    </source>
</evidence>
<dbReference type="EMBL" id="CAJNOI010004623">
    <property type="protein sequence ID" value="CAF1549464.1"/>
    <property type="molecule type" value="Genomic_DNA"/>
</dbReference>
<dbReference type="Proteomes" id="UP000663877">
    <property type="component" value="Unassembled WGS sequence"/>
</dbReference>
<comment type="caution">
    <text evidence="4">The sequence shown here is derived from an EMBL/GenBank/DDBJ whole genome shotgun (WGS) entry which is preliminary data.</text>
</comment>
<accession>A0A816FEX8</accession>
<keyword evidence="1" id="KW-0812">Transmembrane</keyword>
<protein>
    <recommendedName>
        <fullName evidence="7">Transposase</fullName>
    </recommendedName>
</protein>
<gene>
    <name evidence="2" type="ORF">BJG266_LOCUS46132</name>
    <name evidence="3" type="ORF">BJG266_LOCUS46136</name>
    <name evidence="4" type="ORF">QVE165_LOCUS63160</name>
    <name evidence="5" type="ORF">QVE165_LOCUS63164</name>
</gene>
<dbReference type="InterPro" id="IPR036397">
    <property type="entry name" value="RNaseH_sf"/>
</dbReference>
<evidence type="ECO:0000313" key="4">
    <source>
        <dbReference type="EMBL" id="CAF1660638.1"/>
    </source>
</evidence>
<proteinExistence type="predicted"/>
<keyword evidence="6" id="KW-1185">Reference proteome</keyword>
<keyword evidence="1" id="KW-1133">Transmembrane helix</keyword>
<dbReference type="EMBL" id="CAJNOM010005016">
    <property type="protein sequence ID" value="CAF1660638.1"/>
    <property type="molecule type" value="Genomic_DNA"/>
</dbReference>
<dbReference type="GO" id="GO:0003676">
    <property type="term" value="F:nucleic acid binding"/>
    <property type="evidence" value="ECO:0007669"/>
    <property type="project" value="InterPro"/>
</dbReference>
<evidence type="ECO:0000313" key="5">
    <source>
        <dbReference type="EMBL" id="CAF1660652.1"/>
    </source>
</evidence>
<reference evidence="4" key="1">
    <citation type="submission" date="2021-02" db="EMBL/GenBank/DDBJ databases">
        <authorList>
            <person name="Nowell W R."/>
        </authorList>
    </citation>
    <scope>NUCLEOTIDE SEQUENCE</scope>
</reference>
<sequence>MIFGVVVRYPPSFNKNIDVAEDLVNDDPHIIIDYVAAILDTVITSLIAVDTRRYYTSSKYCSPFYYVQAEKIKVMAYPPYSPNLAPLDFWLSNYLKRDPATCSDGTSLAKILSKELNSLPIHEYPKTF</sequence>
<organism evidence="4 6">
    <name type="scientific">Adineta steineri</name>
    <dbReference type="NCBI Taxonomy" id="433720"/>
    <lineage>
        <taxon>Eukaryota</taxon>
        <taxon>Metazoa</taxon>
        <taxon>Spiralia</taxon>
        <taxon>Gnathifera</taxon>
        <taxon>Rotifera</taxon>
        <taxon>Eurotatoria</taxon>
        <taxon>Bdelloidea</taxon>
        <taxon>Adinetida</taxon>
        <taxon>Adinetidae</taxon>
        <taxon>Adineta</taxon>
    </lineage>
</organism>
<evidence type="ECO:0008006" key="7">
    <source>
        <dbReference type="Google" id="ProtNLM"/>
    </source>
</evidence>
<evidence type="ECO:0000256" key="1">
    <source>
        <dbReference type="SAM" id="Phobius"/>
    </source>
</evidence>
<evidence type="ECO:0000313" key="3">
    <source>
        <dbReference type="EMBL" id="CAF1549518.1"/>
    </source>
</evidence>
<dbReference type="EMBL" id="CAJNOI010004625">
    <property type="protein sequence ID" value="CAF1549518.1"/>
    <property type="molecule type" value="Genomic_DNA"/>
</dbReference>
<name>A0A816FEX8_9BILA</name>
<feature type="transmembrane region" description="Helical" evidence="1">
    <location>
        <begin position="31"/>
        <end position="49"/>
    </location>
</feature>
<dbReference type="Gene3D" id="3.30.420.10">
    <property type="entry name" value="Ribonuclease H-like superfamily/Ribonuclease H"/>
    <property type="match status" value="1"/>
</dbReference>
<dbReference type="EMBL" id="CAJNOM010005018">
    <property type="protein sequence ID" value="CAF1660652.1"/>
    <property type="molecule type" value="Genomic_DNA"/>
</dbReference>
<dbReference type="Proteomes" id="UP000663832">
    <property type="component" value="Unassembled WGS sequence"/>
</dbReference>